<reference evidence="1" key="1">
    <citation type="submission" date="2022-05" db="EMBL/GenBank/DDBJ databases">
        <title>Comparative genomics of Staphylococcus equorum isolates.</title>
        <authorList>
            <person name="Luelf R.H."/>
        </authorList>
    </citation>
    <scope>NUCLEOTIDE SEQUENCE</scope>
    <source>
        <strain evidence="1">TMW 2.2343</strain>
    </source>
</reference>
<dbReference type="RefSeq" id="WP_057511904.1">
    <property type="nucleotide sequence ID" value="NZ_JAMBPV010000005.1"/>
</dbReference>
<evidence type="ECO:0000313" key="1">
    <source>
        <dbReference type="EMBL" id="MDG0858700.1"/>
    </source>
</evidence>
<sequence>MNEEMIKIRYNVTYEKSFAFPANANDEDCDIEERVYNEMPTKEDEYTDAKVIRFEEPTIIDRGF</sequence>
<name>A0A9X4LDJ8_9STAP</name>
<evidence type="ECO:0000313" key="2">
    <source>
        <dbReference type="Proteomes" id="UP001152302"/>
    </source>
</evidence>
<dbReference type="Proteomes" id="UP001152302">
    <property type="component" value="Unassembled WGS sequence"/>
</dbReference>
<protein>
    <submittedName>
        <fullName evidence="1">Uncharacterized protein</fullName>
    </submittedName>
</protein>
<comment type="caution">
    <text evidence="1">The sequence shown here is derived from an EMBL/GenBank/DDBJ whole genome shotgun (WGS) entry which is preliminary data.</text>
</comment>
<dbReference type="EMBL" id="JAMBPX010000003">
    <property type="protein sequence ID" value="MDG0858700.1"/>
    <property type="molecule type" value="Genomic_DNA"/>
</dbReference>
<dbReference type="AlphaFoldDB" id="A0A9X4LDJ8"/>
<organism evidence="1 2">
    <name type="scientific">Staphylococcus equorum</name>
    <dbReference type="NCBI Taxonomy" id="246432"/>
    <lineage>
        <taxon>Bacteria</taxon>
        <taxon>Bacillati</taxon>
        <taxon>Bacillota</taxon>
        <taxon>Bacilli</taxon>
        <taxon>Bacillales</taxon>
        <taxon>Staphylococcaceae</taxon>
        <taxon>Staphylococcus</taxon>
    </lineage>
</organism>
<accession>A0A9X4LDJ8</accession>
<proteinExistence type="predicted"/>
<gene>
    <name evidence="1" type="ORF">M4L21_05100</name>
</gene>